<proteinExistence type="predicted"/>
<dbReference type="RefSeq" id="WP_119114829.1">
    <property type="nucleotide sequence ID" value="NZ_CBCSEO010000034.1"/>
</dbReference>
<name>A0A398B1K8_9BACI</name>
<dbReference type="PANTHER" id="PTHR37305:SF1">
    <property type="entry name" value="MEMBRANE PROTEIN"/>
    <property type="match status" value="1"/>
</dbReference>
<keyword evidence="1" id="KW-0812">Transmembrane</keyword>
<evidence type="ECO:0000313" key="3">
    <source>
        <dbReference type="Proteomes" id="UP000265816"/>
    </source>
</evidence>
<keyword evidence="3" id="KW-1185">Reference proteome</keyword>
<reference evidence="2 3" key="1">
    <citation type="submission" date="2018-08" db="EMBL/GenBank/DDBJ databases">
        <title>Bacillus jemisoniae sp. nov., Bacillus chryseoplanitiae sp. nov., Bacillus resnikiae sp. nov., and Bacillus frankliniae sp. nov., isolated from Viking spacecraft and associated surfaces.</title>
        <authorList>
            <person name="Seuylemezian A."/>
            <person name="Vaishampayan P."/>
        </authorList>
    </citation>
    <scope>NUCLEOTIDE SEQUENCE [LARGE SCALE GENOMIC DNA]</scope>
    <source>
        <strain evidence="2 3">JJ-247</strain>
    </source>
</reference>
<dbReference type="GO" id="GO:0140359">
    <property type="term" value="F:ABC-type transporter activity"/>
    <property type="evidence" value="ECO:0007669"/>
    <property type="project" value="InterPro"/>
</dbReference>
<feature type="transmembrane region" description="Helical" evidence="1">
    <location>
        <begin position="135"/>
        <end position="153"/>
    </location>
</feature>
<organism evidence="2 3">
    <name type="scientific">Mesobacillus zeae</name>
    <dbReference type="NCBI Taxonomy" id="1917180"/>
    <lineage>
        <taxon>Bacteria</taxon>
        <taxon>Bacillati</taxon>
        <taxon>Bacillota</taxon>
        <taxon>Bacilli</taxon>
        <taxon>Bacillales</taxon>
        <taxon>Bacillaceae</taxon>
        <taxon>Mesobacillus</taxon>
    </lineage>
</organism>
<evidence type="ECO:0000256" key="1">
    <source>
        <dbReference type="SAM" id="Phobius"/>
    </source>
</evidence>
<dbReference type="OrthoDB" id="2388369at2"/>
<evidence type="ECO:0000313" key="2">
    <source>
        <dbReference type="EMBL" id="RID81686.1"/>
    </source>
</evidence>
<protein>
    <submittedName>
        <fullName evidence="2">ABC transporter permease</fullName>
    </submittedName>
</protein>
<feature type="transmembrane region" description="Helical" evidence="1">
    <location>
        <begin position="95"/>
        <end position="123"/>
    </location>
</feature>
<feature type="transmembrane region" description="Helical" evidence="1">
    <location>
        <begin position="251"/>
        <end position="270"/>
    </location>
</feature>
<gene>
    <name evidence="2" type="ORF">D1970_21115</name>
</gene>
<comment type="caution">
    <text evidence="2">The sequence shown here is derived from an EMBL/GenBank/DDBJ whole genome shotgun (WGS) entry which is preliminary data.</text>
</comment>
<sequence length="276" mass="30832">MNKLLSAHFSRLWKSKTLLLYVAGMMLFAGVMLFNIYRGTGLYETSLQFNDLPIFVFNIFIGGVLAAFVSLFLGTEYSDGTMCNKLIVGHRRSDLYLSNLFSSFVVGLILAIVYVVVVIVGGIPVLASFEADWKMILLLLISSVLLILVYASIYTMVSMLFQNKAAVAVTTLIAFFVLLMVATQLQSRLSAEEFYTSDTLTDAGEYVQESVANPNYLRGTERAVYQFFYDFLPTSQANQIAMSNMANLVQMWIYSLAITVMTTVIGLLGFRKKDIK</sequence>
<dbReference type="EMBL" id="QWVT01000050">
    <property type="protein sequence ID" value="RID81686.1"/>
    <property type="molecule type" value="Genomic_DNA"/>
</dbReference>
<feature type="transmembrane region" description="Helical" evidence="1">
    <location>
        <begin position="52"/>
        <end position="74"/>
    </location>
</feature>
<dbReference type="GO" id="GO:0005886">
    <property type="term" value="C:plasma membrane"/>
    <property type="evidence" value="ECO:0007669"/>
    <property type="project" value="UniProtKB-SubCell"/>
</dbReference>
<dbReference type="AlphaFoldDB" id="A0A398B1K8"/>
<keyword evidence="1" id="KW-1133">Transmembrane helix</keyword>
<feature type="transmembrane region" description="Helical" evidence="1">
    <location>
        <begin position="165"/>
        <end position="185"/>
    </location>
</feature>
<dbReference type="Proteomes" id="UP000265816">
    <property type="component" value="Unassembled WGS sequence"/>
</dbReference>
<keyword evidence="1" id="KW-0472">Membrane</keyword>
<dbReference type="PANTHER" id="PTHR37305">
    <property type="entry name" value="INTEGRAL MEMBRANE PROTEIN-RELATED"/>
    <property type="match status" value="1"/>
</dbReference>
<feature type="transmembrane region" description="Helical" evidence="1">
    <location>
        <begin position="18"/>
        <end position="37"/>
    </location>
</feature>
<accession>A0A398B1K8</accession>